<protein>
    <submittedName>
        <fullName evidence="1">Uncharacterized protein</fullName>
    </submittedName>
</protein>
<gene>
    <name evidence="1" type="ORF">DWZ89_04665</name>
</gene>
<dbReference type="AlphaFoldDB" id="A0A3E2TAR5"/>
<proteinExistence type="predicted"/>
<dbReference type="Proteomes" id="UP000261140">
    <property type="component" value="Unassembled WGS sequence"/>
</dbReference>
<dbReference type="RefSeq" id="WP_117504964.1">
    <property type="nucleotide sequence ID" value="NZ_QVEQ01000003.1"/>
</dbReference>
<reference evidence="1 2" key="1">
    <citation type="submission" date="2018-08" db="EMBL/GenBank/DDBJ databases">
        <title>A genome reference for cultivated species of the human gut microbiota.</title>
        <authorList>
            <person name="Zou Y."/>
            <person name="Xue W."/>
            <person name="Luo G."/>
        </authorList>
    </citation>
    <scope>NUCLEOTIDE SEQUENCE [LARGE SCALE GENOMIC DNA]</scope>
    <source>
        <strain evidence="1 2">AF36-11AT</strain>
    </source>
</reference>
<dbReference type="EMBL" id="QVEQ01000003">
    <property type="protein sequence ID" value="RGB71799.1"/>
    <property type="molecule type" value="Genomic_DNA"/>
</dbReference>
<evidence type="ECO:0000313" key="1">
    <source>
        <dbReference type="EMBL" id="RGB71799.1"/>
    </source>
</evidence>
<sequence length="69" mass="7941">MEQSIYELYMEQVNPQDTREIMQAEDALTALLKLVENRELRDAIDRAAGRVAYLREVAAFEAGYGFMPE</sequence>
<name>A0A3E2TAR5_9FIRM</name>
<accession>A0A3E2TAR5</accession>
<evidence type="ECO:0000313" key="2">
    <source>
        <dbReference type="Proteomes" id="UP000261140"/>
    </source>
</evidence>
<organism evidence="1 2">
    <name type="scientific">Faecalibacterium prausnitzii</name>
    <dbReference type="NCBI Taxonomy" id="853"/>
    <lineage>
        <taxon>Bacteria</taxon>
        <taxon>Bacillati</taxon>
        <taxon>Bacillota</taxon>
        <taxon>Clostridia</taxon>
        <taxon>Eubacteriales</taxon>
        <taxon>Oscillospiraceae</taxon>
        <taxon>Faecalibacterium</taxon>
    </lineage>
</organism>
<comment type="caution">
    <text evidence="1">The sequence shown here is derived from an EMBL/GenBank/DDBJ whole genome shotgun (WGS) entry which is preliminary data.</text>
</comment>